<evidence type="ECO:0000256" key="1">
    <source>
        <dbReference type="SAM" id="MobiDB-lite"/>
    </source>
</evidence>
<feature type="compositionally biased region" description="Polar residues" evidence="1">
    <location>
        <begin position="382"/>
        <end position="402"/>
    </location>
</feature>
<sequence length="701" mass="74671">MSALVASSSAIPFPPVNAAVAVASGVIEQSPSLRQSPSFAGTAPTAFGSAKSQLSNGSASSSAPSGCRLLWRGRLALGPKQYLDGIAIVAHLFTVPSISPSVSIPHSSPFSEDPFAASSTSTSSTSGMSTTSAADLCLGLEMMRGSDIKLVTSNLKAIPRALAPSPVLFRTGTGQPDKGKAKEQVETVIVDTPTDLRIYIDPRCPETTTWFQDTFCRAGCEGSAVRLDAGGEEVIVFAPNLPTLGSSPNGSGSAPGPSITLSLGRAVKIGPRLPRPDDPMPRENLFTKKLRRTTSMPMLDFQAPAALKSTNPLSRTSSLASIKERPVFDHRSRKLSTTTSLSSLLSAEATSASRRTLLRSTSSKDPFGSTAAPPPSKHQPFRRSTSSSATNQPIRSKSSSNLAVPLKRSRSIMSSSKALSPNVMVESPPSSPTSEVSAIMRRRSSSSVPASRSGGHIHDREGSPSPSCVSNAFEDEDEEMDDRLPELGARRRLTNSRSTSICEGVIGKLRRSGMTRSESAPVGAFKLGVAPGNPAGTRRERDRSTSLAPSAAEGIEARNKAVSRQASTNRSNCTFRFAYVILSFVCQTIRKLLLSNLTSRGVTREDEQFTEVFSITLRGVHFALRATFKTALLNKPHASDLVGRHLDMYISAPRELSIVVKHEEEEAQFISEHLLSAPSRPEAGMPTPPRSLELMEVESTL</sequence>
<feature type="region of interest" description="Disordered" evidence="1">
    <location>
        <begin position="331"/>
        <end position="481"/>
    </location>
</feature>
<feature type="domain" description="Sld7 C-terminal" evidence="2">
    <location>
        <begin position="587"/>
        <end position="649"/>
    </location>
</feature>
<keyword evidence="4" id="KW-1185">Reference proteome</keyword>
<organism evidence="3 4">
    <name type="scientific">Microbotryum silenes-dioicae</name>
    <dbReference type="NCBI Taxonomy" id="796604"/>
    <lineage>
        <taxon>Eukaryota</taxon>
        <taxon>Fungi</taxon>
        <taxon>Dikarya</taxon>
        <taxon>Basidiomycota</taxon>
        <taxon>Pucciniomycotina</taxon>
        <taxon>Microbotryomycetes</taxon>
        <taxon>Microbotryales</taxon>
        <taxon>Microbotryaceae</taxon>
        <taxon>Microbotryum</taxon>
    </lineage>
</organism>
<feature type="compositionally biased region" description="Low complexity" evidence="1">
    <location>
        <begin position="335"/>
        <end position="363"/>
    </location>
</feature>
<accession>A0A2X0M291</accession>
<proteinExistence type="predicted"/>
<feature type="compositionally biased region" description="Low complexity" evidence="1">
    <location>
        <begin position="425"/>
        <end position="437"/>
    </location>
</feature>
<dbReference type="EMBL" id="FQNC01000041">
    <property type="protein sequence ID" value="SGY29747.1"/>
    <property type="molecule type" value="Genomic_DNA"/>
</dbReference>
<reference evidence="3 4" key="1">
    <citation type="submission" date="2016-11" db="EMBL/GenBank/DDBJ databases">
        <authorList>
            <person name="Jaros S."/>
            <person name="Januszkiewicz K."/>
            <person name="Wedrychowicz H."/>
        </authorList>
    </citation>
    <scope>NUCLEOTIDE SEQUENCE [LARGE SCALE GENOMIC DNA]</scope>
</reference>
<evidence type="ECO:0000313" key="4">
    <source>
        <dbReference type="Proteomes" id="UP000249464"/>
    </source>
</evidence>
<name>A0A2X0M291_9BASI</name>
<feature type="region of interest" description="Disordered" evidence="1">
    <location>
        <begin position="678"/>
        <end position="701"/>
    </location>
</feature>
<dbReference type="Proteomes" id="UP000249464">
    <property type="component" value="Unassembled WGS sequence"/>
</dbReference>
<dbReference type="AlphaFoldDB" id="A0A2X0M291"/>
<feature type="region of interest" description="Disordered" evidence="1">
    <location>
        <begin position="524"/>
        <end position="545"/>
    </location>
</feature>
<protein>
    <submittedName>
        <fullName evidence="3">BQ5605_C002g01080 protein</fullName>
    </submittedName>
</protein>
<dbReference type="InterPro" id="IPR041260">
    <property type="entry name" value="Sld7_C"/>
</dbReference>
<evidence type="ECO:0000259" key="2">
    <source>
        <dbReference type="Pfam" id="PF18596"/>
    </source>
</evidence>
<dbReference type="Pfam" id="PF18596">
    <property type="entry name" value="Sld7_C"/>
    <property type="match status" value="1"/>
</dbReference>
<evidence type="ECO:0000313" key="3">
    <source>
        <dbReference type="EMBL" id="SGY29747.1"/>
    </source>
</evidence>
<gene>
    <name evidence="3" type="primary">BQ5605_C002g01080</name>
    <name evidence="3" type="ORF">BQ5605_C002G01080</name>
</gene>